<accession>A0ACB8RVN0</accession>
<evidence type="ECO:0000313" key="1">
    <source>
        <dbReference type="EMBL" id="KAI0047987.1"/>
    </source>
</evidence>
<gene>
    <name evidence="1" type="ORF">FA95DRAFT_1595416</name>
</gene>
<keyword evidence="2" id="KW-1185">Reference proteome</keyword>
<dbReference type="Proteomes" id="UP000814033">
    <property type="component" value="Unassembled WGS sequence"/>
</dbReference>
<reference evidence="1" key="2">
    <citation type="journal article" date="2022" name="New Phytol.">
        <title>Evolutionary transition to the ectomycorrhizal habit in the genomes of a hyperdiverse lineage of mushroom-forming fungi.</title>
        <authorList>
            <person name="Looney B."/>
            <person name="Miyauchi S."/>
            <person name="Morin E."/>
            <person name="Drula E."/>
            <person name="Courty P.E."/>
            <person name="Kohler A."/>
            <person name="Kuo A."/>
            <person name="LaButti K."/>
            <person name="Pangilinan J."/>
            <person name="Lipzen A."/>
            <person name="Riley R."/>
            <person name="Andreopoulos W."/>
            <person name="He G."/>
            <person name="Johnson J."/>
            <person name="Nolan M."/>
            <person name="Tritt A."/>
            <person name="Barry K.W."/>
            <person name="Grigoriev I.V."/>
            <person name="Nagy L.G."/>
            <person name="Hibbett D."/>
            <person name="Henrissat B."/>
            <person name="Matheny P.B."/>
            <person name="Labbe J."/>
            <person name="Martin F.M."/>
        </authorList>
    </citation>
    <scope>NUCLEOTIDE SEQUENCE</scope>
    <source>
        <strain evidence="1">FP105234-sp</strain>
    </source>
</reference>
<name>A0ACB8RVN0_9AGAM</name>
<proteinExistence type="predicted"/>
<organism evidence="1 2">
    <name type="scientific">Auriscalpium vulgare</name>
    <dbReference type="NCBI Taxonomy" id="40419"/>
    <lineage>
        <taxon>Eukaryota</taxon>
        <taxon>Fungi</taxon>
        <taxon>Dikarya</taxon>
        <taxon>Basidiomycota</taxon>
        <taxon>Agaricomycotina</taxon>
        <taxon>Agaricomycetes</taxon>
        <taxon>Russulales</taxon>
        <taxon>Auriscalpiaceae</taxon>
        <taxon>Auriscalpium</taxon>
    </lineage>
</organism>
<dbReference type="EMBL" id="MU275894">
    <property type="protein sequence ID" value="KAI0047987.1"/>
    <property type="molecule type" value="Genomic_DNA"/>
</dbReference>
<evidence type="ECO:0000313" key="2">
    <source>
        <dbReference type="Proteomes" id="UP000814033"/>
    </source>
</evidence>
<reference evidence="1" key="1">
    <citation type="submission" date="2021-02" db="EMBL/GenBank/DDBJ databases">
        <authorList>
            <consortium name="DOE Joint Genome Institute"/>
            <person name="Ahrendt S."/>
            <person name="Looney B.P."/>
            <person name="Miyauchi S."/>
            <person name="Morin E."/>
            <person name="Drula E."/>
            <person name="Courty P.E."/>
            <person name="Chicoki N."/>
            <person name="Fauchery L."/>
            <person name="Kohler A."/>
            <person name="Kuo A."/>
            <person name="Labutti K."/>
            <person name="Pangilinan J."/>
            <person name="Lipzen A."/>
            <person name="Riley R."/>
            <person name="Andreopoulos W."/>
            <person name="He G."/>
            <person name="Johnson J."/>
            <person name="Barry K.W."/>
            <person name="Grigoriev I.V."/>
            <person name="Nagy L."/>
            <person name="Hibbett D."/>
            <person name="Henrissat B."/>
            <person name="Matheny P.B."/>
            <person name="Labbe J."/>
            <person name="Martin F."/>
        </authorList>
    </citation>
    <scope>NUCLEOTIDE SEQUENCE</scope>
    <source>
        <strain evidence="1">FP105234-sp</strain>
    </source>
</reference>
<sequence>MPSILASLPGTINPILAEGLRFFEEAMAQFASTLSDLHRQVDANEAILAQQRGFLTHDCNVKHYLTHSMESLRCLEQNINATIAEVLCWNPLAEPNVGTDLREAVPAKFRSLPYFPAAPSTPSVRAERAAASAELIASVGMSAHRPWPLTSHDFPRNPAIAPPDWACGDKKIEVILAAIPPYGEPKWAQPPPPPPKKTPQQWDEEVKRYRPSSQNSLRDRTALGLPPAFTPPQSGRSSPYPPEQHYAPSGHRYADDLEGQNDEALEGLSSKVRMLKDLSVGIGNEVRESAIQLTQMNDAFAETSGILGGTFRRMNNMAARQGCRWLWYIVFLFVVFWFFLVVWWFRR</sequence>
<comment type="caution">
    <text evidence="1">The sequence shown here is derived from an EMBL/GenBank/DDBJ whole genome shotgun (WGS) entry which is preliminary data.</text>
</comment>
<protein>
    <submittedName>
        <fullName evidence="1">Uncharacterized protein</fullName>
    </submittedName>
</protein>